<feature type="coiled-coil region" evidence="1">
    <location>
        <begin position="194"/>
        <end position="221"/>
    </location>
</feature>
<proteinExistence type="predicted"/>
<gene>
    <name evidence="3" type="ORF">CYME_CMS317C</name>
</gene>
<sequence length="830" mass="92569">MSFMGPDFDGVVQTLEAYRTNEKENEPGASPGVGFSGNTQKQNRGEPLNLLLAPPLQERSEALAQLARGLESSIPESLHDQEIFLVLLAEHGPEQIGNPSRLGICMQPLTCAGLGFQRELFPQRRDLTGFPTLDSIRRQLVTMHYVPYLLDSAGRLQHYRTAVQREHRPVVASQIALVAALLLEAGLKQALGIAAALLERAEAQDRRITELEHECTEASVERVFREQLCSGSESITDSADLERMTTAALALHTGAPKVPEKDQSTSEGSNCSTRVDGFRIKQLLRPPAVSRDAKPDPSALDGSTDQEFITAIMKDLDDVHPLSNCEKENGQDASHWTNSFHADAEICDQVGDSARSQPSSGGIPEAHTLDAAKGTKDATQIPTTSLQHASIGCLQAMSTPRADTDESLGQPHKAALAHASAGALAAWPPVSVQEETSSIDATEAQTQALYKQIHNLQEALITSRRQYVELREQLVDKMKEVREIAQVLGEYRASRESLNERESAMSRLLSSMEAHCEQQQKIIRMLQSSYVEAEMRAQQVDTLRAANEELSTHLLCMQARFLERDERIAELEKALWTTRQRVGKAVPVDPDGSNSFVTDQSSSRSESADAPDLSQSNSRDWPAVCTHRSIRRGHNRPELLPSVESRHQLPLLGKQDHEQHVRVLPPMWLLFYISWAFYANHYYSLWLRLQQCLVREAQQRTKATKCIVALSRQRTGLVERLERLSWEAKAAEYKNAQLHAQLHEHKAQLYRVKRLHQQSLWHWLGRLAPSCVSDAKPSRIPPRELHILRSMSASAPCEAHASTDGLASKARHVRPCRYRSRHARASGSER</sequence>
<accession>M1VM20</accession>
<feature type="region of interest" description="Disordered" evidence="2">
    <location>
        <begin position="284"/>
        <end position="303"/>
    </location>
</feature>
<evidence type="ECO:0000256" key="1">
    <source>
        <dbReference type="SAM" id="Coils"/>
    </source>
</evidence>
<evidence type="ECO:0000313" key="4">
    <source>
        <dbReference type="Proteomes" id="UP000007014"/>
    </source>
</evidence>
<dbReference type="OrthoDB" id="10625136at2759"/>
<feature type="region of interest" description="Disordered" evidence="2">
    <location>
        <begin position="586"/>
        <end position="620"/>
    </location>
</feature>
<protein>
    <submittedName>
        <fullName evidence="3">Uncharacterized protein</fullName>
    </submittedName>
</protein>
<dbReference type="EMBL" id="AP006501">
    <property type="protein sequence ID" value="BAM82903.1"/>
    <property type="molecule type" value="Genomic_DNA"/>
</dbReference>
<name>M1VM20_CYAM1</name>
<evidence type="ECO:0000256" key="2">
    <source>
        <dbReference type="SAM" id="MobiDB-lite"/>
    </source>
</evidence>
<dbReference type="HOGENOM" id="CLU_341764_0_0_1"/>
<organism evidence="3 4">
    <name type="scientific">Cyanidioschyzon merolae (strain NIES-3377 / 10D)</name>
    <name type="common">Unicellular red alga</name>
    <dbReference type="NCBI Taxonomy" id="280699"/>
    <lineage>
        <taxon>Eukaryota</taxon>
        <taxon>Rhodophyta</taxon>
        <taxon>Bangiophyceae</taxon>
        <taxon>Cyanidiales</taxon>
        <taxon>Cyanidiaceae</taxon>
        <taxon>Cyanidioschyzon</taxon>
    </lineage>
</organism>
<feature type="coiled-coil region" evidence="1">
    <location>
        <begin position="439"/>
        <end position="473"/>
    </location>
</feature>
<dbReference type="RefSeq" id="XP_005538939.1">
    <property type="nucleotide sequence ID" value="XM_005538882.1"/>
</dbReference>
<feature type="region of interest" description="Disordered" evidence="2">
    <location>
        <begin position="253"/>
        <end position="273"/>
    </location>
</feature>
<dbReference type="KEGG" id="cme:CYME_CMS317C"/>
<dbReference type="Gramene" id="CMS317CT">
    <property type="protein sequence ID" value="CMS317CT"/>
    <property type="gene ID" value="CMS317C"/>
</dbReference>
<dbReference type="GeneID" id="16997240"/>
<dbReference type="AlphaFoldDB" id="M1VM20"/>
<keyword evidence="1" id="KW-0175">Coiled coil</keyword>
<feature type="region of interest" description="Disordered" evidence="2">
    <location>
        <begin position="22"/>
        <end position="45"/>
    </location>
</feature>
<keyword evidence="4" id="KW-1185">Reference proteome</keyword>
<evidence type="ECO:0000313" key="3">
    <source>
        <dbReference type="EMBL" id="BAM82903.1"/>
    </source>
</evidence>
<reference evidence="3 4" key="2">
    <citation type="journal article" date="2007" name="BMC Biol.">
        <title>A 100%-complete sequence reveals unusually simple genomic features in the hot-spring red alga Cyanidioschyzon merolae.</title>
        <authorList>
            <person name="Nozaki H."/>
            <person name="Takano H."/>
            <person name="Misumi O."/>
            <person name="Terasawa K."/>
            <person name="Matsuzaki M."/>
            <person name="Maruyama S."/>
            <person name="Nishida K."/>
            <person name="Yagisawa F."/>
            <person name="Yoshida Y."/>
            <person name="Fujiwara T."/>
            <person name="Takio S."/>
            <person name="Tamura K."/>
            <person name="Chung S.J."/>
            <person name="Nakamura S."/>
            <person name="Kuroiwa H."/>
            <person name="Tanaka K."/>
            <person name="Sato N."/>
            <person name="Kuroiwa T."/>
        </authorList>
    </citation>
    <scope>NUCLEOTIDE SEQUENCE [LARGE SCALE GENOMIC DNA]</scope>
    <source>
        <strain evidence="3 4">10D</strain>
    </source>
</reference>
<dbReference type="Proteomes" id="UP000007014">
    <property type="component" value="Chromosome 19"/>
</dbReference>
<feature type="compositionally biased region" description="Polar residues" evidence="2">
    <location>
        <begin position="592"/>
        <end position="605"/>
    </location>
</feature>
<reference evidence="3 4" key="1">
    <citation type="journal article" date="2004" name="Nature">
        <title>Genome sequence of the ultrasmall unicellular red alga Cyanidioschyzon merolae 10D.</title>
        <authorList>
            <person name="Matsuzaki M."/>
            <person name="Misumi O."/>
            <person name="Shin-i T."/>
            <person name="Maruyama S."/>
            <person name="Takahara M."/>
            <person name="Miyagishima S."/>
            <person name="Mori T."/>
            <person name="Nishida K."/>
            <person name="Yagisawa F."/>
            <person name="Nishida K."/>
            <person name="Yoshida Y."/>
            <person name="Nishimura Y."/>
            <person name="Nakao S."/>
            <person name="Kobayashi T."/>
            <person name="Momoyama Y."/>
            <person name="Higashiyama T."/>
            <person name="Minoda A."/>
            <person name="Sano M."/>
            <person name="Nomoto H."/>
            <person name="Oishi K."/>
            <person name="Hayashi H."/>
            <person name="Ohta F."/>
            <person name="Nishizaka S."/>
            <person name="Haga S."/>
            <person name="Miura S."/>
            <person name="Morishita T."/>
            <person name="Kabeya Y."/>
            <person name="Terasawa K."/>
            <person name="Suzuki Y."/>
            <person name="Ishii Y."/>
            <person name="Asakawa S."/>
            <person name="Takano H."/>
            <person name="Ohta N."/>
            <person name="Kuroiwa H."/>
            <person name="Tanaka K."/>
            <person name="Shimizu N."/>
            <person name="Sugano S."/>
            <person name="Sato N."/>
            <person name="Nozaki H."/>
            <person name="Ogasawara N."/>
            <person name="Kohara Y."/>
            <person name="Kuroiwa T."/>
        </authorList>
    </citation>
    <scope>NUCLEOTIDE SEQUENCE [LARGE SCALE GENOMIC DNA]</scope>
    <source>
        <strain evidence="3 4">10D</strain>
    </source>
</reference>